<evidence type="ECO:0000256" key="5">
    <source>
        <dbReference type="SAM" id="Phobius"/>
    </source>
</evidence>
<dbReference type="Pfam" id="PF18884">
    <property type="entry name" value="TSP3_bac"/>
    <property type="match status" value="1"/>
</dbReference>
<sequence length="398" mass="42403">MRQFFKFKKGVIPIAVILIVLLASTAIVYYVVRNQTKSRAVNSPVPTGTIHANPTTVFEYGFKDAQIVFTATDVVGANGGQIDNVRYYLLNPTLVAGNNWGSPDWCSTASCDSSGYITYDISQSSNPGDNYRIIWDPTTHSSGSTSYSRALTTANIPPGTYKVGLRVEDVNGNVQGMATSLTVVLTQSKTPPPVVASPSPSPNVGLKIDPSNVAVSLRMARGGIGLKAFNLTSTGATKFELYTPTPSFGILFSPSSGNIVNGSSIPIYIKSSVLQPVGVYNGTISYSSNLYPGQISTGIPTNITLDPGSSDTDGDGFSNYLENKIGTDPNYKCIIPNGISAWPPDLDNSRQVDISDVVAVVQKVGTNQARYDLNVDGKVDTADVGIVQKTYYFKSCTP</sequence>
<dbReference type="Proteomes" id="UP000179227">
    <property type="component" value="Unassembled WGS sequence"/>
</dbReference>
<organism evidence="6 7">
    <name type="scientific">Candidatus Curtissbacteria bacterium RIFCSPLOWO2_01_FULL_42_26</name>
    <dbReference type="NCBI Taxonomy" id="1797729"/>
    <lineage>
        <taxon>Bacteria</taxon>
        <taxon>Candidatus Curtissiibacteriota</taxon>
    </lineage>
</organism>
<dbReference type="EMBL" id="MFBS01000019">
    <property type="protein sequence ID" value="OGE09500.1"/>
    <property type="molecule type" value="Genomic_DNA"/>
</dbReference>
<dbReference type="SUPFAM" id="SSF63446">
    <property type="entry name" value="Type I dockerin domain"/>
    <property type="match status" value="1"/>
</dbReference>
<name>A0A1F5HZI7_9BACT</name>
<dbReference type="Gene3D" id="1.10.1330.10">
    <property type="entry name" value="Dockerin domain"/>
    <property type="match status" value="1"/>
</dbReference>
<dbReference type="InterPro" id="IPR036439">
    <property type="entry name" value="Dockerin_dom_sf"/>
</dbReference>
<comment type="caution">
    <text evidence="6">The sequence shown here is derived from an EMBL/GenBank/DDBJ whole genome shotgun (WGS) entry which is preliminary data.</text>
</comment>
<feature type="transmembrane region" description="Helical" evidence="5">
    <location>
        <begin position="12"/>
        <end position="32"/>
    </location>
</feature>
<evidence type="ECO:0000313" key="6">
    <source>
        <dbReference type="EMBL" id="OGE09500.1"/>
    </source>
</evidence>
<evidence type="ECO:0008006" key="8">
    <source>
        <dbReference type="Google" id="ProtNLM"/>
    </source>
</evidence>
<comment type="subcellular location">
    <subcellularLocation>
        <location evidence="1">Secreted</location>
    </subcellularLocation>
</comment>
<dbReference type="PROSITE" id="PS00018">
    <property type="entry name" value="EF_HAND_1"/>
    <property type="match status" value="1"/>
</dbReference>
<dbReference type="AlphaFoldDB" id="A0A1F5HZI7"/>
<dbReference type="GO" id="GO:0000272">
    <property type="term" value="P:polysaccharide catabolic process"/>
    <property type="evidence" value="ECO:0007669"/>
    <property type="project" value="InterPro"/>
</dbReference>
<evidence type="ECO:0000256" key="1">
    <source>
        <dbReference type="ARBA" id="ARBA00004613"/>
    </source>
</evidence>
<keyword evidence="5" id="KW-1133">Transmembrane helix</keyword>
<evidence type="ECO:0000313" key="7">
    <source>
        <dbReference type="Proteomes" id="UP000179227"/>
    </source>
</evidence>
<proteinExistence type="predicted"/>
<keyword evidence="5" id="KW-0472">Membrane</keyword>
<reference evidence="6 7" key="1">
    <citation type="journal article" date="2016" name="Nat. Commun.">
        <title>Thousands of microbial genomes shed light on interconnected biogeochemical processes in an aquifer system.</title>
        <authorList>
            <person name="Anantharaman K."/>
            <person name="Brown C.T."/>
            <person name="Hug L.A."/>
            <person name="Sharon I."/>
            <person name="Castelle C.J."/>
            <person name="Probst A.J."/>
            <person name="Thomas B.C."/>
            <person name="Singh A."/>
            <person name="Wilkins M.J."/>
            <person name="Karaoz U."/>
            <person name="Brodie E.L."/>
            <person name="Williams K.H."/>
            <person name="Hubbard S.S."/>
            <person name="Banfield J.F."/>
        </authorList>
    </citation>
    <scope>NUCLEOTIDE SEQUENCE [LARGE SCALE GENOMIC DNA]</scope>
</reference>
<dbReference type="InterPro" id="IPR059100">
    <property type="entry name" value="TSP3_bac"/>
</dbReference>
<accession>A0A1F5HZI7</accession>
<evidence type="ECO:0000256" key="4">
    <source>
        <dbReference type="ARBA" id="ARBA00022837"/>
    </source>
</evidence>
<keyword evidence="5" id="KW-0812">Transmembrane</keyword>
<keyword evidence="4" id="KW-0106">Calcium</keyword>
<keyword evidence="3" id="KW-0732">Signal</keyword>
<protein>
    <recommendedName>
        <fullName evidence="8">Dockerin domain-containing protein</fullName>
    </recommendedName>
</protein>
<evidence type="ECO:0000256" key="3">
    <source>
        <dbReference type="ARBA" id="ARBA00022729"/>
    </source>
</evidence>
<evidence type="ECO:0000256" key="2">
    <source>
        <dbReference type="ARBA" id="ARBA00022525"/>
    </source>
</evidence>
<keyword evidence="2" id="KW-0964">Secreted</keyword>
<dbReference type="InterPro" id="IPR018247">
    <property type="entry name" value="EF_Hand_1_Ca_BS"/>
</dbReference>
<gene>
    <name evidence="6" type="ORF">A3A60_03235</name>
</gene>